<name>A0A4U6CKX6_9BACT</name>
<organism evidence="1 2">
    <name type="scientific">Dyadobacter frigoris</name>
    <dbReference type="NCBI Taxonomy" id="2576211"/>
    <lineage>
        <taxon>Bacteria</taxon>
        <taxon>Pseudomonadati</taxon>
        <taxon>Bacteroidota</taxon>
        <taxon>Cytophagia</taxon>
        <taxon>Cytophagales</taxon>
        <taxon>Spirosomataceae</taxon>
        <taxon>Dyadobacter</taxon>
    </lineage>
</organism>
<dbReference type="EMBL" id="SZVO01000036">
    <property type="protein sequence ID" value="TKT84899.1"/>
    <property type="molecule type" value="Genomic_DNA"/>
</dbReference>
<comment type="caution">
    <text evidence="1">The sequence shown here is derived from an EMBL/GenBank/DDBJ whole genome shotgun (WGS) entry which is preliminary data.</text>
</comment>
<evidence type="ECO:0000313" key="1">
    <source>
        <dbReference type="EMBL" id="TKT84899.1"/>
    </source>
</evidence>
<sequence>MAVNEIKNNRDMVSWRVATENDRDQFYITMIFRSALIRAFRWYEINVPAELIRSERRKGTTVEQYIQKYVLDFRQRTKDENVAKYGEKLLLI</sequence>
<proteinExistence type="predicted"/>
<dbReference type="AlphaFoldDB" id="A0A4U6CKX6"/>
<dbReference type="OrthoDB" id="793858at2"/>
<reference evidence="1 2" key="1">
    <citation type="submission" date="2019-05" db="EMBL/GenBank/DDBJ databases">
        <title>Dyadobacter AR-3-8 sp. nov., isolated from arctic soil.</title>
        <authorList>
            <person name="Chaudhary D.K."/>
        </authorList>
    </citation>
    <scope>NUCLEOTIDE SEQUENCE [LARGE SCALE GENOMIC DNA]</scope>
    <source>
        <strain evidence="1 2">AR-3-8</strain>
    </source>
</reference>
<evidence type="ECO:0000313" key="2">
    <source>
        <dbReference type="Proteomes" id="UP000304900"/>
    </source>
</evidence>
<accession>A0A4U6CKX6</accession>
<dbReference type="RefSeq" id="WP_137344588.1">
    <property type="nucleotide sequence ID" value="NZ_SZVO01000036.1"/>
</dbReference>
<protein>
    <submittedName>
        <fullName evidence="1">Uncharacterized protein</fullName>
    </submittedName>
</protein>
<keyword evidence="2" id="KW-1185">Reference proteome</keyword>
<dbReference type="Proteomes" id="UP000304900">
    <property type="component" value="Unassembled WGS sequence"/>
</dbReference>
<gene>
    <name evidence="1" type="ORF">FDK13_34610</name>
</gene>